<keyword evidence="1" id="KW-1133">Transmembrane helix</keyword>
<evidence type="ECO:0000256" key="1">
    <source>
        <dbReference type="SAM" id="Phobius"/>
    </source>
</evidence>
<feature type="transmembrane region" description="Helical" evidence="1">
    <location>
        <begin position="63"/>
        <end position="86"/>
    </location>
</feature>
<reference evidence="2" key="1">
    <citation type="submission" date="2021-10" db="EMBL/GenBank/DDBJ databases">
        <authorList>
            <person name="Dean J.D."/>
            <person name="Kim M.K."/>
            <person name="Newey C.N."/>
            <person name="Stoker T.S."/>
            <person name="Thompson D.W."/>
            <person name="Grose J.H."/>
        </authorList>
    </citation>
    <scope>NUCLEOTIDE SEQUENCE</scope>
    <source>
        <strain evidence="2">BT178</strain>
    </source>
</reference>
<accession>A0ABS8ASJ2</accession>
<evidence type="ECO:0000313" key="3">
    <source>
        <dbReference type="Proteomes" id="UP001165296"/>
    </source>
</evidence>
<evidence type="ECO:0000313" key="2">
    <source>
        <dbReference type="EMBL" id="MCB2408384.1"/>
    </source>
</evidence>
<evidence type="ECO:0008006" key="4">
    <source>
        <dbReference type="Google" id="ProtNLM"/>
    </source>
</evidence>
<name>A0ABS8ASJ2_9BACT</name>
<organism evidence="2 3">
    <name type="scientific">Hymenobacter lucidus</name>
    <dbReference type="NCBI Taxonomy" id="2880930"/>
    <lineage>
        <taxon>Bacteria</taxon>
        <taxon>Pseudomonadati</taxon>
        <taxon>Bacteroidota</taxon>
        <taxon>Cytophagia</taxon>
        <taxon>Cytophagales</taxon>
        <taxon>Hymenobacteraceae</taxon>
        <taxon>Hymenobacter</taxon>
    </lineage>
</organism>
<proteinExistence type="predicted"/>
<dbReference type="Proteomes" id="UP001165296">
    <property type="component" value="Unassembled WGS sequence"/>
</dbReference>
<protein>
    <recommendedName>
        <fullName evidence="4">DUF1634 domain-containing protein</fullName>
    </recommendedName>
</protein>
<sequence length="119" mass="13423">MQELTIKRIERIHTALLMLLSIFSVYCFLYFFYQSEYYHGDGLGNLPAGAPSFMHTIKSNSCLAVAASVLVAAVWVPFAGLTIWYAPTIRRRLLLVGLVFLTALLYVCSFSVPGMYICW</sequence>
<feature type="transmembrane region" description="Helical" evidence="1">
    <location>
        <begin position="93"/>
        <end position="117"/>
    </location>
</feature>
<keyword evidence="3" id="KW-1185">Reference proteome</keyword>
<gene>
    <name evidence="2" type="ORF">LGH74_10385</name>
</gene>
<keyword evidence="1" id="KW-0472">Membrane</keyword>
<keyword evidence="1" id="KW-0812">Transmembrane</keyword>
<feature type="transmembrane region" description="Helical" evidence="1">
    <location>
        <begin position="12"/>
        <end position="33"/>
    </location>
</feature>
<comment type="caution">
    <text evidence="2">The sequence shown here is derived from an EMBL/GenBank/DDBJ whole genome shotgun (WGS) entry which is preliminary data.</text>
</comment>
<dbReference type="EMBL" id="JAJADR010000002">
    <property type="protein sequence ID" value="MCB2408384.1"/>
    <property type="molecule type" value="Genomic_DNA"/>
</dbReference>